<dbReference type="InterPro" id="IPR045034">
    <property type="entry name" value="O-acyltransferase_WSD1-like"/>
</dbReference>
<keyword evidence="15" id="KW-1185">Reference proteome</keyword>
<evidence type="ECO:0000256" key="3">
    <source>
        <dbReference type="ARBA" id="ARBA00009587"/>
    </source>
</evidence>
<comment type="catalytic activity">
    <reaction evidence="10 11">
        <text>an acyl-CoA + a 1,2-diacyl-sn-glycerol = a triacyl-sn-glycerol + CoA</text>
        <dbReference type="Rhea" id="RHEA:10868"/>
        <dbReference type="ChEBI" id="CHEBI:17815"/>
        <dbReference type="ChEBI" id="CHEBI:57287"/>
        <dbReference type="ChEBI" id="CHEBI:58342"/>
        <dbReference type="ChEBI" id="CHEBI:64615"/>
        <dbReference type="EC" id="2.3.1.20"/>
    </reaction>
</comment>
<dbReference type="GO" id="GO:0005886">
    <property type="term" value="C:plasma membrane"/>
    <property type="evidence" value="ECO:0007669"/>
    <property type="project" value="TreeGrafter"/>
</dbReference>
<evidence type="ECO:0000256" key="5">
    <source>
        <dbReference type="ARBA" id="ARBA00022516"/>
    </source>
</evidence>
<feature type="domain" description="O-acyltransferase WSD1-like N-terminal" evidence="12">
    <location>
        <begin position="15"/>
        <end position="282"/>
    </location>
</feature>
<evidence type="ECO:0000256" key="4">
    <source>
        <dbReference type="ARBA" id="ARBA00013244"/>
    </source>
</evidence>
<dbReference type="PANTHER" id="PTHR31650:SF1">
    <property type="entry name" value="WAX ESTER SYNTHASE_DIACYLGLYCEROL ACYLTRANSFERASE 4-RELATED"/>
    <property type="match status" value="1"/>
</dbReference>
<evidence type="ECO:0000313" key="14">
    <source>
        <dbReference type="EMBL" id="MVU80699.1"/>
    </source>
</evidence>
<comment type="pathway">
    <text evidence="2">Lipid metabolism.</text>
</comment>
<gene>
    <name evidence="14" type="ORF">GPX89_26035</name>
</gene>
<dbReference type="RefSeq" id="WP_157390280.1">
    <property type="nucleotide sequence ID" value="NZ_WRPP01000005.1"/>
</dbReference>
<dbReference type="GO" id="GO:0019432">
    <property type="term" value="P:triglyceride biosynthetic process"/>
    <property type="evidence" value="ECO:0007669"/>
    <property type="project" value="UniProtKB-UniPathway"/>
</dbReference>
<evidence type="ECO:0000259" key="13">
    <source>
        <dbReference type="Pfam" id="PF06974"/>
    </source>
</evidence>
<evidence type="ECO:0000256" key="6">
    <source>
        <dbReference type="ARBA" id="ARBA00022679"/>
    </source>
</evidence>
<dbReference type="UniPathway" id="UPA00282"/>
<dbReference type="GO" id="GO:0071731">
    <property type="term" value="P:response to nitric oxide"/>
    <property type="evidence" value="ECO:0007669"/>
    <property type="project" value="TreeGrafter"/>
</dbReference>
<dbReference type="EC" id="2.3.1.20" evidence="4 11"/>
<evidence type="ECO:0000256" key="1">
    <source>
        <dbReference type="ARBA" id="ARBA00004771"/>
    </source>
</evidence>
<comment type="pathway">
    <text evidence="1 11">Glycerolipid metabolism; triacylglycerol biosynthesis.</text>
</comment>
<evidence type="ECO:0000256" key="10">
    <source>
        <dbReference type="ARBA" id="ARBA00048109"/>
    </source>
</evidence>
<evidence type="ECO:0000256" key="7">
    <source>
        <dbReference type="ARBA" id="ARBA00022798"/>
    </source>
</evidence>
<comment type="similarity">
    <text evidence="3 11">Belongs to the long-chain O-acyltransferase family.</text>
</comment>
<keyword evidence="5 11" id="KW-0444">Lipid biosynthesis</keyword>
<evidence type="ECO:0000256" key="11">
    <source>
        <dbReference type="RuleBase" id="RU361241"/>
    </source>
</evidence>
<name>A0A7K1V2M9_9NOCA</name>
<dbReference type="NCBIfam" id="TIGR02946">
    <property type="entry name" value="acyl_WS_DGAT"/>
    <property type="match status" value="1"/>
</dbReference>
<evidence type="ECO:0000256" key="2">
    <source>
        <dbReference type="ARBA" id="ARBA00005189"/>
    </source>
</evidence>
<evidence type="ECO:0000256" key="8">
    <source>
        <dbReference type="ARBA" id="ARBA00023098"/>
    </source>
</evidence>
<organism evidence="14 15">
    <name type="scientific">Nocardia terrae</name>
    <dbReference type="NCBI Taxonomy" id="2675851"/>
    <lineage>
        <taxon>Bacteria</taxon>
        <taxon>Bacillati</taxon>
        <taxon>Actinomycetota</taxon>
        <taxon>Actinomycetes</taxon>
        <taxon>Mycobacteriales</taxon>
        <taxon>Nocardiaceae</taxon>
        <taxon>Nocardia</taxon>
    </lineage>
</organism>
<feature type="domain" description="O-acyltransferase WSD1 C-terminal" evidence="13">
    <location>
        <begin position="323"/>
        <end position="468"/>
    </location>
</feature>
<dbReference type="InterPro" id="IPR004255">
    <property type="entry name" value="O-acyltransferase_WSD1_N"/>
</dbReference>
<evidence type="ECO:0000259" key="12">
    <source>
        <dbReference type="Pfam" id="PF03007"/>
    </source>
</evidence>
<dbReference type="Gene3D" id="3.30.559.30">
    <property type="entry name" value="Nonribosomal peptide synthetase, condensation domain"/>
    <property type="match status" value="1"/>
</dbReference>
<dbReference type="Pfam" id="PF06974">
    <property type="entry name" value="WS_DGAT_C"/>
    <property type="match status" value="1"/>
</dbReference>
<protein>
    <recommendedName>
        <fullName evidence="4 11">Diacylglycerol O-acyltransferase</fullName>
        <ecNumber evidence="4 11">2.3.1.20</ecNumber>
    </recommendedName>
</protein>
<keyword evidence="7 11" id="KW-0319">Glycerol metabolism</keyword>
<dbReference type="InterPro" id="IPR009721">
    <property type="entry name" value="O-acyltransferase_WSD1_C"/>
</dbReference>
<dbReference type="EMBL" id="WRPP01000005">
    <property type="protein sequence ID" value="MVU80699.1"/>
    <property type="molecule type" value="Genomic_DNA"/>
</dbReference>
<comment type="caution">
    <text evidence="14">The sequence shown here is derived from an EMBL/GenBank/DDBJ whole genome shotgun (WGS) entry which is preliminary data.</text>
</comment>
<proteinExistence type="inferred from homology"/>
<evidence type="ECO:0000256" key="9">
    <source>
        <dbReference type="ARBA" id="ARBA00023315"/>
    </source>
</evidence>
<dbReference type="Pfam" id="PF03007">
    <property type="entry name" value="WS_DGAT_cat"/>
    <property type="match status" value="1"/>
</dbReference>
<dbReference type="PANTHER" id="PTHR31650">
    <property type="entry name" value="O-ACYLTRANSFERASE (WSD1-LIKE) FAMILY PROTEIN"/>
    <property type="match status" value="1"/>
</dbReference>
<accession>A0A7K1V2M9</accession>
<dbReference type="GO" id="GO:0006071">
    <property type="term" value="P:glycerol metabolic process"/>
    <property type="evidence" value="ECO:0007669"/>
    <property type="project" value="UniProtKB-KW"/>
</dbReference>
<sequence length="482" mass="53247">MRIRKRRSTTSPINLPPLDAGWLWLESESNLMHGSILAVFRRPPGTSPEFVYDLVERMRSAVVATKPFDLRLRRKGFGRVWPQWEQVDHVDTNYHVRHSALPWPGTERELGRLVSHIHSVPLDKAHPLWTFDVIEGLSDDRFAVLGKMHHALADGVAGIRLFQHWLSDDPTDFGVAPMWVKGMPPRSFRPAEVPRALMDTTTYRRTLAGWARGLTQPLRAVADGLPALRLAATGTAAHPWGAPRTVLNTPITGHRRVATQSYSLSTFRALADAIDGTINDVVLTVCAGGLRRYLSEIDALPSRALTTNIPVSTRARDSTRQVGNSISWAMVPLPTHLSDPCARTEVVRASTRKAKERLDRIRGAAINTYTLAVTTPILLEQVCKLGGRTRPYFNVPISNVPGPRTPMFLDGAELVDIHASTVIYHGQALNIVCLSYGDKLEFSFTACSTALPQVQRLAVHCGEELALLESLYADQPAAAVEA</sequence>
<dbReference type="AlphaFoldDB" id="A0A7K1V2M9"/>
<dbReference type="GO" id="GO:0051701">
    <property type="term" value="P:biological process involved in interaction with host"/>
    <property type="evidence" value="ECO:0007669"/>
    <property type="project" value="TreeGrafter"/>
</dbReference>
<evidence type="ECO:0000313" key="15">
    <source>
        <dbReference type="Proteomes" id="UP000466794"/>
    </source>
</evidence>
<keyword evidence="9 11" id="KW-0012">Acyltransferase</keyword>
<keyword evidence="6 11" id="KW-0808">Transferase</keyword>
<dbReference type="InterPro" id="IPR014292">
    <property type="entry name" value="Acyl_transf_WS/DGAT"/>
</dbReference>
<dbReference type="Proteomes" id="UP000466794">
    <property type="component" value="Unassembled WGS sequence"/>
</dbReference>
<dbReference type="SUPFAM" id="SSF52777">
    <property type="entry name" value="CoA-dependent acyltransferases"/>
    <property type="match status" value="2"/>
</dbReference>
<dbReference type="GO" id="GO:0001666">
    <property type="term" value="P:response to hypoxia"/>
    <property type="evidence" value="ECO:0007669"/>
    <property type="project" value="TreeGrafter"/>
</dbReference>
<reference evidence="14 15" key="1">
    <citation type="submission" date="2019-12" db="EMBL/GenBank/DDBJ databases">
        <title>Nocardia sp. nov. ET3-3 isolated from soil.</title>
        <authorList>
            <person name="Kanchanasin P."/>
            <person name="Tanasupawat S."/>
            <person name="Yuki M."/>
            <person name="Kudo T."/>
        </authorList>
    </citation>
    <scope>NUCLEOTIDE SEQUENCE [LARGE SCALE GENOMIC DNA]</scope>
    <source>
        <strain evidence="14 15">ET3-3</strain>
    </source>
</reference>
<dbReference type="GO" id="GO:0004144">
    <property type="term" value="F:diacylglycerol O-acyltransferase activity"/>
    <property type="evidence" value="ECO:0007669"/>
    <property type="project" value="UniProtKB-EC"/>
</dbReference>
<keyword evidence="8 11" id="KW-0443">Lipid metabolism</keyword>